<evidence type="ECO:0000313" key="1">
    <source>
        <dbReference type="EMBL" id="CAB4013441.1"/>
    </source>
</evidence>
<dbReference type="Proteomes" id="UP001152795">
    <property type="component" value="Unassembled WGS sequence"/>
</dbReference>
<protein>
    <submittedName>
        <fullName evidence="1">Uncharacterized protein</fullName>
    </submittedName>
</protein>
<dbReference type="EMBL" id="CACRXK020007889">
    <property type="protein sequence ID" value="CAB4013441.1"/>
    <property type="molecule type" value="Genomic_DNA"/>
</dbReference>
<organism evidence="1 2">
    <name type="scientific">Paramuricea clavata</name>
    <name type="common">Red gorgonian</name>
    <name type="synonym">Violescent sea-whip</name>
    <dbReference type="NCBI Taxonomy" id="317549"/>
    <lineage>
        <taxon>Eukaryota</taxon>
        <taxon>Metazoa</taxon>
        <taxon>Cnidaria</taxon>
        <taxon>Anthozoa</taxon>
        <taxon>Octocorallia</taxon>
        <taxon>Malacalcyonacea</taxon>
        <taxon>Plexauridae</taxon>
        <taxon>Paramuricea</taxon>
    </lineage>
</organism>
<accession>A0A6S7J880</accession>
<evidence type="ECO:0000313" key="2">
    <source>
        <dbReference type="Proteomes" id="UP001152795"/>
    </source>
</evidence>
<keyword evidence="2" id="KW-1185">Reference proteome</keyword>
<dbReference type="OrthoDB" id="8195432at2759"/>
<reference evidence="1" key="1">
    <citation type="submission" date="2020-04" db="EMBL/GenBank/DDBJ databases">
        <authorList>
            <person name="Alioto T."/>
            <person name="Alioto T."/>
            <person name="Gomez Garrido J."/>
        </authorList>
    </citation>
    <scope>NUCLEOTIDE SEQUENCE</scope>
    <source>
        <strain evidence="1">A484AB</strain>
    </source>
</reference>
<proteinExistence type="predicted"/>
<gene>
    <name evidence="1" type="ORF">PACLA_8A005182</name>
</gene>
<sequence>MPSITSRHNQILKRLTNTIYRGSYTVDQTVPGAPGNNQPDLVVTDGNEVTIIDVTCPYENDEDTLVSAAERKETNYHYLIDHFRCLNLQGKVFGFVVGPLGGWYPGNEKALDELYISKHYGTLFRKLCCADCIKGSRNI</sequence>
<comment type="caution">
    <text evidence="1">The sequence shown here is derived from an EMBL/GenBank/DDBJ whole genome shotgun (WGS) entry which is preliminary data.</text>
</comment>
<name>A0A6S7J880_PARCT</name>
<dbReference type="AlphaFoldDB" id="A0A6S7J880"/>